<evidence type="ECO:0000313" key="3">
    <source>
        <dbReference type="Proteomes" id="UP000030659"/>
    </source>
</evidence>
<accession>W7AYI6</accession>
<dbReference type="InterPro" id="IPR006488">
    <property type="entry name" value="PYST-C1_N"/>
</dbReference>
<gene>
    <name evidence="2" type="ORF">YYG_04059</name>
</gene>
<evidence type="ECO:0000259" key="1">
    <source>
        <dbReference type="Pfam" id="PF09690"/>
    </source>
</evidence>
<reference evidence="2 3" key="1">
    <citation type="submission" date="2013-02" db="EMBL/GenBank/DDBJ databases">
        <title>The Genome Sequence of Plasmodium vinckei petteri CR.</title>
        <authorList>
            <consortium name="The Broad Institute Genome Sequencing Platform"/>
            <consortium name="The Broad Institute Genome Sequencing Center for Infectious Disease"/>
            <person name="Neafsey D."/>
            <person name="Cheeseman I."/>
            <person name="Volkman S."/>
            <person name="Adams J."/>
            <person name="Walker B."/>
            <person name="Young S.K."/>
            <person name="Zeng Q."/>
            <person name="Gargeya S."/>
            <person name="Fitzgerald M."/>
            <person name="Haas B."/>
            <person name="Abouelleil A."/>
            <person name="Alvarado L."/>
            <person name="Arachchi H.M."/>
            <person name="Berlin A.M."/>
            <person name="Chapman S.B."/>
            <person name="Dewar J."/>
            <person name="Goldberg J."/>
            <person name="Griggs A."/>
            <person name="Gujja S."/>
            <person name="Hansen M."/>
            <person name="Howarth C."/>
            <person name="Imamovic A."/>
            <person name="Larimer J."/>
            <person name="McCowan C."/>
            <person name="Murphy C."/>
            <person name="Neiman D."/>
            <person name="Pearson M."/>
            <person name="Priest M."/>
            <person name="Roberts A."/>
            <person name="Saif S."/>
            <person name="Shea T."/>
            <person name="Sisk P."/>
            <person name="Sykes S."/>
            <person name="Wortman J."/>
            <person name="Nusbaum C."/>
            <person name="Birren B."/>
        </authorList>
    </citation>
    <scope>NUCLEOTIDE SEQUENCE [LARGE SCALE GENOMIC DNA]</scope>
    <source>
        <strain evidence="2 3">CR</strain>
    </source>
</reference>
<feature type="domain" description="PYST-C1-like N-terminal" evidence="1">
    <location>
        <begin position="14"/>
        <end position="74"/>
    </location>
</feature>
<evidence type="ECO:0000313" key="2">
    <source>
        <dbReference type="EMBL" id="EUD70501.1"/>
    </source>
</evidence>
<sequence length="130" mass="15476">MNKRIFSLVCIVLNKPNEKNDIESKCETQLKNNNLKDDEDYKDYKDEEHGREYINEDDKKFNCFNIFNRNKKNKRTKILPYSKTPLIHSYSQIAESSSNNNESHPNLSLQMQRNIQEIFTTNPELLKTFL</sequence>
<dbReference type="EMBL" id="KI965404">
    <property type="protein sequence ID" value="EUD70501.1"/>
    <property type="molecule type" value="Genomic_DNA"/>
</dbReference>
<organism evidence="2 3">
    <name type="scientific">Plasmodium vinckei petteri</name>
    <dbReference type="NCBI Taxonomy" id="138298"/>
    <lineage>
        <taxon>Eukaryota</taxon>
        <taxon>Sar</taxon>
        <taxon>Alveolata</taxon>
        <taxon>Apicomplexa</taxon>
        <taxon>Aconoidasida</taxon>
        <taxon>Haemosporida</taxon>
        <taxon>Plasmodiidae</taxon>
        <taxon>Plasmodium</taxon>
        <taxon>Plasmodium (Vinckeia)</taxon>
    </lineage>
</organism>
<dbReference type="AlphaFoldDB" id="W7AYI6"/>
<dbReference type="Pfam" id="PF09690">
    <property type="entry name" value="PYST-C1"/>
    <property type="match status" value="1"/>
</dbReference>
<dbReference type="Proteomes" id="UP000030659">
    <property type="component" value="Unassembled WGS sequence"/>
</dbReference>
<protein>
    <recommendedName>
        <fullName evidence="1">PYST-C1-like N-terminal domain-containing protein</fullName>
    </recommendedName>
</protein>
<proteinExistence type="predicted"/>
<name>W7AYI6_PLAVN</name>